<name>A0ABN9WR74_9DINO</name>
<dbReference type="EMBL" id="CAUYUJ010019182">
    <property type="protein sequence ID" value="CAK0889210.1"/>
    <property type="molecule type" value="Genomic_DNA"/>
</dbReference>
<feature type="compositionally biased region" description="Polar residues" evidence="2">
    <location>
        <begin position="344"/>
        <end position="353"/>
    </location>
</feature>
<dbReference type="Proteomes" id="UP001189429">
    <property type="component" value="Unassembled WGS sequence"/>
</dbReference>
<feature type="region of interest" description="Disordered" evidence="2">
    <location>
        <begin position="341"/>
        <end position="361"/>
    </location>
</feature>
<evidence type="ECO:0000313" key="3">
    <source>
        <dbReference type="EMBL" id="CAK0889210.1"/>
    </source>
</evidence>
<feature type="compositionally biased region" description="Low complexity" evidence="2">
    <location>
        <begin position="548"/>
        <end position="559"/>
    </location>
</feature>
<keyword evidence="1" id="KW-0175">Coiled coil</keyword>
<evidence type="ECO:0000313" key="4">
    <source>
        <dbReference type="Proteomes" id="UP001189429"/>
    </source>
</evidence>
<reference evidence="3" key="1">
    <citation type="submission" date="2023-10" db="EMBL/GenBank/DDBJ databases">
        <authorList>
            <person name="Chen Y."/>
            <person name="Shah S."/>
            <person name="Dougan E. K."/>
            <person name="Thang M."/>
            <person name="Chan C."/>
        </authorList>
    </citation>
    <scope>NUCLEOTIDE SEQUENCE [LARGE SCALE GENOMIC DNA]</scope>
</reference>
<keyword evidence="4" id="KW-1185">Reference proteome</keyword>
<feature type="coiled-coil region" evidence="1">
    <location>
        <begin position="473"/>
        <end position="532"/>
    </location>
</feature>
<organism evidence="3 4">
    <name type="scientific">Prorocentrum cordatum</name>
    <dbReference type="NCBI Taxonomy" id="2364126"/>
    <lineage>
        <taxon>Eukaryota</taxon>
        <taxon>Sar</taxon>
        <taxon>Alveolata</taxon>
        <taxon>Dinophyceae</taxon>
        <taxon>Prorocentrales</taxon>
        <taxon>Prorocentraceae</taxon>
        <taxon>Prorocentrum</taxon>
    </lineage>
</organism>
<evidence type="ECO:0000256" key="2">
    <source>
        <dbReference type="SAM" id="MobiDB-lite"/>
    </source>
</evidence>
<feature type="non-terminal residue" evidence="3">
    <location>
        <position position="1"/>
    </location>
</feature>
<feature type="region of interest" description="Disordered" evidence="2">
    <location>
        <begin position="173"/>
        <end position="195"/>
    </location>
</feature>
<feature type="region of interest" description="Disordered" evidence="2">
    <location>
        <begin position="541"/>
        <end position="560"/>
    </location>
</feature>
<evidence type="ECO:0000256" key="1">
    <source>
        <dbReference type="SAM" id="Coils"/>
    </source>
</evidence>
<protein>
    <submittedName>
        <fullName evidence="3">Uncharacterized protein</fullName>
    </submittedName>
</protein>
<feature type="coiled-coil region" evidence="1">
    <location>
        <begin position="75"/>
        <end position="102"/>
    </location>
</feature>
<proteinExistence type="predicted"/>
<comment type="caution">
    <text evidence="3">The sequence shown here is derived from an EMBL/GenBank/DDBJ whole genome shotgun (WGS) entry which is preliminary data.</text>
</comment>
<accession>A0ABN9WR74</accession>
<sequence length="701" mass="75914">AVGARVLDSPVRKVLELLDVTQGKLVAEAEKAQAVYEELAEWCEDRSRSLRVEIKTAKSRASSLSAVIEQSSYKVTSVTTRIEELSGEIAAQEKELSTATTLREKEAKTFTEYEQGLTETIQAIEQAIHTLDKSGSGASLLQRQSAMNAVQALVAMVDGYGIRASGFEHPESLAQTTGSSREGDASQDEDSELSLDAPDSAAYASKSGGIVNTLEGLLDRATSDLSDLRRDEATKAGNYKLFKQSLDTKMGYSKAEMGQARVELAAAGQKKAAAEGDLSMGNKDLQEDVASLEKLHHHCMSQAADFESETTARNQELGVLAKAKKLIGESTAGAEGRTYGLAQRSAQGEGSQQAAPAPTPVATDAADSFLQLGRADQSGLRAARLIKRLAKERKSRSLTQLFRYMDSVLRSKGSSAEDPFAKVRSMVSSMIARMEEEASKEADHKAYCDKEMAETQAKVDDKAQEISKVSTIVDQQSAESAKVVEEITTLQEELSDIVQSQKSMDEIRSKQKAMYEQETEELQRALQGTQAALRVLRDYYSKDDDGGQDSTSQSGPSSGVMGLLEVMEGDFSKRLYSIESEEGAAQAAYEEDSKDNAIATAEKEKIVSLKIKASKALGKSAAEMGADRDSLQAEADAVGEFQAKLLEQCVAKAEPYEEKVKRREKEMDGLREALQILDGQAVSFLQQGASAHRRQLRGPAV</sequence>
<gene>
    <name evidence="3" type="ORF">PCOR1329_LOCUS69808</name>
</gene>